<accession>A0A2I1I5B2</accession>
<dbReference type="RefSeq" id="WP_101628046.1">
    <property type="nucleotide sequence ID" value="NZ_JADMZU010000002.1"/>
</dbReference>
<proteinExistence type="predicted"/>
<reference evidence="1 2" key="1">
    <citation type="submission" date="2017-12" db="EMBL/GenBank/DDBJ databases">
        <title>Phylogenetic diversity of female urinary microbiome.</title>
        <authorList>
            <person name="Thomas-White K."/>
            <person name="Wolfe A.J."/>
        </authorList>
    </citation>
    <scope>NUCLEOTIDE SEQUENCE [LARGE SCALE GENOMIC DNA]</scope>
    <source>
        <strain evidence="1 2">UMB0250</strain>
    </source>
</reference>
<gene>
    <name evidence="1" type="ORF">CYJ25_04715</name>
</gene>
<dbReference type="AlphaFoldDB" id="A0A2I1I5B2"/>
<dbReference type="EMBL" id="PKKJ01000004">
    <property type="protein sequence ID" value="PKY66281.1"/>
    <property type="molecule type" value="Genomic_DNA"/>
</dbReference>
<comment type="caution">
    <text evidence="1">The sequence shown here is derived from an EMBL/GenBank/DDBJ whole genome shotgun (WGS) entry which is preliminary data.</text>
</comment>
<sequence>MDEVGNMQVARESMWSVCKVLEDVHGDIARERFEDWQGGAANAARDDLLVLLGQLGVVMDSADDALLALDTAIAECQLASVVLMPGQTTNPLSLGAYTPASFASHTFSESSGAF</sequence>
<protein>
    <submittedName>
        <fullName evidence="1">Uncharacterized protein</fullName>
    </submittedName>
</protein>
<evidence type="ECO:0000313" key="1">
    <source>
        <dbReference type="EMBL" id="PKY66281.1"/>
    </source>
</evidence>
<dbReference type="Proteomes" id="UP000234545">
    <property type="component" value="Unassembled WGS sequence"/>
</dbReference>
<name>A0A2I1I5B2_9ACTO</name>
<evidence type="ECO:0000313" key="2">
    <source>
        <dbReference type="Proteomes" id="UP000234545"/>
    </source>
</evidence>
<organism evidence="1 2">
    <name type="scientific">Schaalia turicensis</name>
    <dbReference type="NCBI Taxonomy" id="131111"/>
    <lineage>
        <taxon>Bacteria</taxon>
        <taxon>Bacillati</taxon>
        <taxon>Actinomycetota</taxon>
        <taxon>Actinomycetes</taxon>
        <taxon>Actinomycetales</taxon>
        <taxon>Actinomycetaceae</taxon>
        <taxon>Schaalia</taxon>
    </lineage>
</organism>